<dbReference type="EMBL" id="JAWDES010000005">
    <property type="protein sequence ID" value="MDU0261194.1"/>
    <property type="molecule type" value="Genomic_DNA"/>
</dbReference>
<dbReference type="PANTHER" id="PTHR43143:SF5">
    <property type="entry name" value="SECRETED PROTEIN"/>
    <property type="match status" value="1"/>
</dbReference>
<organism evidence="2 3">
    <name type="scientific">Alistipes finegoldii</name>
    <dbReference type="NCBI Taxonomy" id="214856"/>
    <lineage>
        <taxon>Bacteria</taxon>
        <taxon>Pseudomonadati</taxon>
        <taxon>Bacteroidota</taxon>
        <taxon>Bacteroidia</taxon>
        <taxon>Bacteroidales</taxon>
        <taxon>Rikenellaceae</taxon>
        <taxon>Alistipes</taxon>
    </lineage>
</organism>
<evidence type="ECO:0000313" key="2">
    <source>
        <dbReference type="EMBL" id="MDU0261194.1"/>
    </source>
</evidence>
<dbReference type="AlphaFoldDB" id="A0AAE4RYE9"/>
<dbReference type="Gene3D" id="3.60.21.10">
    <property type="match status" value="1"/>
</dbReference>
<dbReference type="PANTHER" id="PTHR43143">
    <property type="entry name" value="METALLOPHOSPHOESTERASE, CALCINEURIN SUPERFAMILY"/>
    <property type="match status" value="1"/>
</dbReference>
<dbReference type="Proteomes" id="UP001181347">
    <property type="component" value="Unassembled WGS sequence"/>
</dbReference>
<evidence type="ECO:0000256" key="1">
    <source>
        <dbReference type="SAM" id="SignalP"/>
    </source>
</evidence>
<dbReference type="InterPro" id="IPR029052">
    <property type="entry name" value="Metallo-depent_PP-like"/>
</dbReference>
<dbReference type="InterPro" id="IPR051918">
    <property type="entry name" value="STPP_CPPED1"/>
</dbReference>
<sequence>MKRGIMTLAALAAMLWSLPAAAQEEYRQPALGNPESWSVVVIPDLQGYAKNEASQPIARLMTAWIADNIERLNVRMVLCVGDVVEQNDRIGNGFSGDLTSVRQWQGMADAFDVLDGRVPYLVATGNHDYTYTRSGARRTHLNEYFPIGRNPLNAAAICQFGLDSDENPAVENCAFELKAPDGKDYLFLNMEFAPRDTVMKWAQQVAGLEEYAGHRIVLITHAYLDAKDQRLSGPCKVTSYEPLVRNGRIVKIKGLPLPDASNGEELWQKLVRPASNIELVVCGHISGSGFRTDRNSAGKDVHQMLFDAQSMGGGYEGNGGDGWIRILEFMPDGVTVKATTFSPLFAISPTTRQFAWMRDAKNEFTFRFSK</sequence>
<keyword evidence="1" id="KW-0732">Signal</keyword>
<reference evidence="2" key="1">
    <citation type="submission" date="2023-10" db="EMBL/GenBank/DDBJ databases">
        <title>Genome Sequence of the Bacteria from From Gut Wall in Crohn's Disease.</title>
        <authorList>
            <person name="Rodriguez-Palacios A."/>
        </authorList>
    </citation>
    <scope>NUCLEOTIDE SEQUENCE</scope>
    <source>
        <strain evidence="2">CavFT-hAR58</strain>
    </source>
</reference>
<gene>
    <name evidence="2" type="ORF">RVH17_13950</name>
</gene>
<comment type="caution">
    <text evidence="2">The sequence shown here is derived from an EMBL/GenBank/DDBJ whole genome shotgun (WGS) entry which is preliminary data.</text>
</comment>
<name>A0AAE4RYE9_9BACT</name>
<protein>
    <submittedName>
        <fullName evidence="2">Metallophosphoesterase</fullName>
    </submittedName>
</protein>
<proteinExistence type="predicted"/>
<evidence type="ECO:0000313" key="3">
    <source>
        <dbReference type="Proteomes" id="UP001181347"/>
    </source>
</evidence>
<dbReference type="SUPFAM" id="SSF56300">
    <property type="entry name" value="Metallo-dependent phosphatases"/>
    <property type="match status" value="1"/>
</dbReference>
<feature type="chain" id="PRO_5041997618" evidence="1">
    <location>
        <begin position="23"/>
        <end position="370"/>
    </location>
</feature>
<feature type="signal peptide" evidence="1">
    <location>
        <begin position="1"/>
        <end position="22"/>
    </location>
</feature>
<accession>A0AAE4RYE9</accession>
<dbReference type="RefSeq" id="WP_237958679.1">
    <property type="nucleotide sequence ID" value="NZ_CATZQL010000006.1"/>
</dbReference>